<feature type="domain" description="Methyltransferase type 11" evidence="1">
    <location>
        <begin position="46"/>
        <end position="139"/>
    </location>
</feature>
<comment type="caution">
    <text evidence="2">The sequence shown here is derived from an EMBL/GenBank/DDBJ whole genome shotgun (WGS) entry which is preliminary data.</text>
</comment>
<accession>A0A7X2N355</accession>
<dbReference type="Gene3D" id="3.40.50.150">
    <property type="entry name" value="Vaccinia Virus protein VP39"/>
    <property type="match status" value="1"/>
</dbReference>
<dbReference type="SUPFAM" id="SSF53335">
    <property type="entry name" value="S-adenosyl-L-methionine-dependent methyltransferases"/>
    <property type="match status" value="1"/>
</dbReference>
<dbReference type="GO" id="GO:0032259">
    <property type="term" value="P:methylation"/>
    <property type="evidence" value="ECO:0007669"/>
    <property type="project" value="UniProtKB-KW"/>
</dbReference>
<gene>
    <name evidence="2" type="ORF">FYJ50_03155</name>
</gene>
<evidence type="ECO:0000313" key="3">
    <source>
        <dbReference type="Proteomes" id="UP000470082"/>
    </source>
</evidence>
<dbReference type="CDD" id="cd02440">
    <property type="entry name" value="AdoMet_MTases"/>
    <property type="match status" value="1"/>
</dbReference>
<dbReference type="InterPro" id="IPR029063">
    <property type="entry name" value="SAM-dependent_MTases_sf"/>
</dbReference>
<name>A0A7X2N355_9FIRM</name>
<dbReference type="AlphaFoldDB" id="A0A7X2N355"/>
<keyword evidence="2" id="KW-0489">Methyltransferase</keyword>
<dbReference type="InterPro" id="IPR013216">
    <property type="entry name" value="Methyltransf_11"/>
</dbReference>
<reference evidence="2 3" key="1">
    <citation type="submission" date="2019-08" db="EMBL/GenBank/DDBJ databases">
        <title>In-depth cultivation of the pig gut microbiome towards novel bacterial diversity and tailored functional studies.</title>
        <authorList>
            <person name="Wylensek D."/>
            <person name="Hitch T.C.A."/>
            <person name="Clavel T."/>
        </authorList>
    </citation>
    <scope>NUCLEOTIDE SEQUENCE [LARGE SCALE GENOMIC DNA]</scope>
    <source>
        <strain evidence="2 3">LKV-178-WT-2G</strain>
    </source>
</reference>
<organism evidence="2 3">
    <name type="scientific">Floccifex porci</name>
    <dbReference type="NCBI Taxonomy" id="2606629"/>
    <lineage>
        <taxon>Bacteria</taxon>
        <taxon>Bacillati</taxon>
        <taxon>Bacillota</taxon>
        <taxon>Erysipelotrichia</taxon>
        <taxon>Erysipelotrichales</taxon>
        <taxon>Erysipelotrichaceae</taxon>
        <taxon>Floccifex</taxon>
    </lineage>
</organism>
<dbReference type="RefSeq" id="WP_154459580.1">
    <property type="nucleotide sequence ID" value="NZ_JAQYTQ010000097.1"/>
</dbReference>
<proteinExistence type="predicted"/>
<evidence type="ECO:0000259" key="1">
    <source>
        <dbReference type="Pfam" id="PF08241"/>
    </source>
</evidence>
<dbReference type="Proteomes" id="UP000470082">
    <property type="component" value="Unassembled WGS sequence"/>
</dbReference>
<protein>
    <submittedName>
        <fullName evidence="2">Class I SAM-dependent methyltransferase</fullName>
    </submittedName>
</protein>
<dbReference type="GO" id="GO:0008757">
    <property type="term" value="F:S-adenosylmethionine-dependent methyltransferase activity"/>
    <property type="evidence" value="ECO:0007669"/>
    <property type="project" value="InterPro"/>
</dbReference>
<dbReference type="Pfam" id="PF08241">
    <property type="entry name" value="Methyltransf_11"/>
    <property type="match status" value="1"/>
</dbReference>
<keyword evidence="3" id="KW-1185">Reference proteome</keyword>
<sequence length="253" mass="29065">MDLNAYYNKFNEEKRLLSRHGQVEYRITMKAIHKYLEKMNNPEIIEVGAGTGRYCVSLSNEGYNVSAIELVKSNLGTLKAKKSKVKAYLGNAIDLHRFQDESFDCTLVLGPLYHLKTEEEQIQALLEAKRITKENGVIMVAYVLNDYSVIQHAFIEGKIMECLDELDDQFQIHSKIDLYNRVRLETVNELNEKAGLKSIERIAVDGPTDYLRPVINKMSEEEFEIFIQYVDAISHREELMGASSHILDILSKK</sequence>
<keyword evidence="2" id="KW-0808">Transferase</keyword>
<evidence type="ECO:0000313" key="2">
    <source>
        <dbReference type="EMBL" id="MSS01118.1"/>
    </source>
</evidence>
<dbReference type="EMBL" id="VUMM01000003">
    <property type="protein sequence ID" value="MSS01118.1"/>
    <property type="molecule type" value="Genomic_DNA"/>
</dbReference>